<gene>
    <name evidence="1" type="ORF">MRB53_028115</name>
</gene>
<proteinExistence type="predicted"/>
<evidence type="ECO:0000313" key="1">
    <source>
        <dbReference type="EMBL" id="KAJ8619586.1"/>
    </source>
</evidence>
<dbReference type="Proteomes" id="UP001234297">
    <property type="component" value="Chromosome 9"/>
</dbReference>
<evidence type="ECO:0000313" key="2">
    <source>
        <dbReference type="Proteomes" id="UP001234297"/>
    </source>
</evidence>
<reference evidence="1 2" key="1">
    <citation type="journal article" date="2022" name="Hortic Res">
        <title>A haplotype resolved chromosomal level avocado genome allows analysis of novel avocado genes.</title>
        <authorList>
            <person name="Nath O."/>
            <person name="Fletcher S.J."/>
            <person name="Hayward A."/>
            <person name="Shaw L.M."/>
            <person name="Masouleh A.K."/>
            <person name="Furtado A."/>
            <person name="Henry R.J."/>
            <person name="Mitter N."/>
        </authorList>
    </citation>
    <scope>NUCLEOTIDE SEQUENCE [LARGE SCALE GENOMIC DNA]</scope>
    <source>
        <strain evidence="2">cv. Hass</strain>
    </source>
</reference>
<keyword evidence="2" id="KW-1185">Reference proteome</keyword>
<comment type="caution">
    <text evidence="1">The sequence shown here is derived from an EMBL/GenBank/DDBJ whole genome shotgun (WGS) entry which is preliminary data.</text>
</comment>
<protein>
    <submittedName>
        <fullName evidence="1">Uncharacterized protein</fullName>
    </submittedName>
</protein>
<name>A0ACC2KEQ3_PERAE</name>
<accession>A0ACC2KEQ3</accession>
<dbReference type="EMBL" id="CM056817">
    <property type="protein sequence ID" value="KAJ8619586.1"/>
    <property type="molecule type" value="Genomic_DNA"/>
</dbReference>
<sequence>MATAAAGCRSSSLLRCIYKRSFSSPLLIRSQNPRISHLSRIRREPIFLSSLLPIHTATASARLVSKLPREASMLSEGRFANYLSPI</sequence>
<organism evidence="1 2">
    <name type="scientific">Persea americana</name>
    <name type="common">Avocado</name>
    <dbReference type="NCBI Taxonomy" id="3435"/>
    <lineage>
        <taxon>Eukaryota</taxon>
        <taxon>Viridiplantae</taxon>
        <taxon>Streptophyta</taxon>
        <taxon>Embryophyta</taxon>
        <taxon>Tracheophyta</taxon>
        <taxon>Spermatophyta</taxon>
        <taxon>Magnoliopsida</taxon>
        <taxon>Magnoliidae</taxon>
        <taxon>Laurales</taxon>
        <taxon>Lauraceae</taxon>
        <taxon>Persea</taxon>
    </lineage>
</organism>